<proteinExistence type="predicted"/>
<comment type="caution">
    <text evidence="2">The sequence shown here is derived from an EMBL/GenBank/DDBJ whole genome shotgun (WGS) entry which is preliminary data.</text>
</comment>
<dbReference type="EMBL" id="BGZK01001144">
    <property type="protein sequence ID" value="GBP72403.1"/>
    <property type="molecule type" value="Genomic_DNA"/>
</dbReference>
<evidence type="ECO:0000313" key="2">
    <source>
        <dbReference type="EMBL" id="GBP72403.1"/>
    </source>
</evidence>
<feature type="compositionally biased region" description="Low complexity" evidence="1">
    <location>
        <begin position="17"/>
        <end position="32"/>
    </location>
</feature>
<sequence>MVLTFSPTARLRRRRSSTTSFLRRDASSSSAPRSRELKHCIFTEHEARYARTPMLSGMRGVHDLSPGGARARSFPEHGQRPDSRSL</sequence>
<feature type="region of interest" description="Disordered" evidence="1">
    <location>
        <begin position="57"/>
        <end position="86"/>
    </location>
</feature>
<protein>
    <submittedName>
        <fullName evidence="2">Uncharacterized protein</fullName>
    </submittedName>
</protein>
<dbReference type="Proteomes" id="UP000299102">
    <property type="component" value="Unassembled WGS sequence"/>
</dbReference>
<evidence type="ECO:0000256" key="1">
    <source>
        <dbReference type="SAM" id="MobiDB-lite"/>
    </source>
</evidence>
<name>A0A4C1YAL6_EUMVA</name>
<feature type="region of interest" description="Disordered" evidence="1">
    <location>
        <begin position="1"/>
        <end position="35"/>
    </location>
</feature>
<gene>
    <name evidence="2" type="ORF">EVAR_33094_1</name>
</gene>
<keyword evidence="3" id="KW-1185">Reference proteome</keyword>
<reference evidence="2 3" key="1">
    <citation type="journal article" date="2019" name="Commun. Biol.">
        <title>The bagworm genome reveals a unique fibroin gene that provides high tensile strength.</title>
        <authorList>
            <person name="Kono N."/>
            <person name="Nakamura H."/>
            <person name="Ohtoshi R."/>
            <person name="Tomita M."/>
            <person name="Numata K."/>
            <person name="Arakawa K."/>
        </authorList>
    </citation>
    <scope>NUCLEOTIDE SEQUENCE [LARGE SCALE GENOMIC DNA]</scope>
</reference>
<dbReference type="AlphaFoldDB" id="A0A4C1YAL6"/>
<evidence type="ECO:0000313" key="3">
    <source>
        <dbReference type="Proteomes" id="UP000299102"/>
    </source>
</evidence>
<accession>A0A4C1YAL6</accession>
<organism evidence="2 3">
    <name type="scientific">Eumeta variegata</name>
    <name type="common">Bagworm moth</name>
    <name type="synonym">Eumeta japonica</name>
    <dbReference type="NCBI Taxonomy" id="151549"/>
    <lineage>
        <taxon>Eukaryota</taxon>
        <taxon>Metazoa</taxon>
        <taxon>Ecdysozoa</taxon>
        <taxon>Arthropoda</taxon>
        <taxon>Hexapoda</taxon>
        <taxon>Insecta</taxon>
        <taxon>Pterygota</taxon>
        <taxon>Neoptera</taxon>
        <taxon>Endopterygota</taxon>
        <taxon>Lepidoptera</taxon>
        <taxon>Glossata</taxon>
        <taxon>Ditrysia</taxon>
        <taxon>Tineoidea</taxon>
        <taxon>Psychidae</taxon>
        <taxon>Oiketicinae</taxon>
        <taxon>Eumeta</taxon>
    </lineage>
</organism>
<feature type="compositionally biased region" description="Basic and acidic residues" evidence="1">
    <location>
        <begin position="73"/>
        <end position="86"/>
    </location>
</feature>